<evidence type="ECO:0000256" key="1">
    <source>
        <dbReference type="SAM" id="Phobius"/>
    </source>
</evidence>
<organism evidence="2 3">
    <name type="scientific">Ceratodon purpureus</name>
    <name type="common">Fire moss</name>
    <name type="synonym">Dicranum purpureum</name>
    <dbReference type="NCBI Taxonomy" id="3225"/>
    <lineage>
        <taxon>Eukaryota</taxon>
        <taxon>Viridiplantae</taxon>
        <taxon>Streptophyta</taxon>
        <taxon>Embryophyta</taxon>
        <taxon>Bryophyta</taxon>
        <taxon>Bryophytina</taxon>
        <taxon>Bryopsida</taxon>
        <taxon>Dicranidae</taxon>
        <taxon>Pseudoditrichales</taxon>
        <taxon>Ditrichaceae</taxon>
        <taxon>Ceratodon</taxon>
    </lineage>
</organism>
<dbReference type="AlphaFoldDB" id="A0A8T0HL30"/>
<proteinExistence type="predicted"/>
<protein>
    <submittedName>
        <fullName evidence="2">Uncharacterized protein</fullName>
    </submittedName>
</protein>
<name>A0A8T0HL30_CERPU</name>
<comment type="caution">
    <text evidence="2">The sequence shown here is derived from an EMBL/GenBank/DDBJ whole genome shotgun (WGS) entry which is preliminary data.</text>
</comment>
<keyword evidence="1" id="KW-0812">Transmembrane</keyword>
<keyword evidence="1" id="KW-0472">Membrane</keyword>
<keyword evidence="3" id="KW-1185">Reference proteome</keyword>
<feature type="transmembrane region" description="Helical" evidence="1">
    <location>
        <begin position="75"/>
        <end position="98"/>
    </location>
</feature>
<dbReference type="Proteomes" id="UP000822688">
    <property type="component" value="Chromosome V"/>
</dbReference>
<evidence type="ECO:0000313" key="2">
    <source>
        <dbReference type="EMBL" id="KAG0571530.1"/>
    </source>
</evidence>
<sequence length="124" mass="13192">MRADRIAVGLHLGCLELNKAPNLLTWGQAMDVPNMKACWLFLTPAARMSTPGVAMSGFSHWIRAYRMGPLEENPATLGAGVIPLIVLAGRMVAVGVLVEAMYAKMGKRALLPSCVKGMAVASVI</sequence>
<dbReference type="EMBL" id="CM026426">
    <property type="protein sequence ID" value="KAG0571530.1"/>
    <property type="molecule type" value="Genomic_DNA"/>
</dbReference>
<reference evidence="2" key="1">
    <citation type="submission" date="2020-06" db="EMBL/GenBank/DDBJ databases">
        <title>WGS assembly of Ceratodon purpureus strain R40.</title>
        <authorList>
            <person name="Carey S.B."/>
            <person name="Jenkins J."/>
            <person name="Shu S."/>
            <person name="Lovell J.T."/>
            <person name="Sreedasyam A."/>
            <person name="Maumus F."/>
            <person name="Tiley G.P."/>
            <person name="Fernandez-Pozo N."/>
            <person name="Barry K."/>
            <person name="Chen C."/>
            <person name="Wang M."/>
            <person name="Lipzen A."/>
            <person name="Daum C."/>
            <person name="Saski C.A."/>
            <person name="Payton A.C."/>
            <person name="Mcbreen J.C."/>
            <person name="Conrad R.E."/>
            <person name="Kollar L.M."/>
            <person name="Olsson S."/>
            <person name="Huttunen S."/>
            <person name="Landis J.B."/>
            <person name="Wickett N.J."/>
            <person name="Johnson M.G."/>
            <person name="Rensing S.A."/>
            <person name="Grimwood J."/>
            <person name="Schmutz J."/>
            <person name="Mcdaniel S.F."/>
        </authorList>
    </citation>
    <scope>NUCLEOTIDE SEQUENCE</scope>
    <source>
        <strain evidence="2">R40</strain>
    </source>
</reference>
<keyword evidence="1" id="KW-1133">Transmembrane helix</keyword>
<evidence type="ECO:0000313" key="3">
    <source>
        <dbReference type="Proteomes" id="UP000822688"/>
    </source>
</evidence>
<accession>A0A8T0HL30</accession>
<gene>
    <name evidence="2" type="ORF">KC19_VG019300</name>
</gene>